<reference evidence="1 2" key="1">
    <citation type="journal article" date="2016" name="Nat. Commun.">
        <title>Thousands of microbial genomes shed light on interconnected biogeochemical processes in an aquifer system.</title>
        <authorList>
            <person name="Anantharaman K."/>
            <person name="Brown C.T."/>
            <person name="Hug L.A."/>
            <person name="Sharon I."/>
            <person name="Castelle C.J."/>
            <person name="Probst A.J."/>
            <person name="Thomas B.C."/>
            <person name="Singh A."/>
            <person name="Wilkins M.J."/>
            <person name="Karaoz U."/>
            <person name="Brodie E.L."/>
            <person name="Williams K.H."/>
            <person name="Hubbard S.S."/>
            <person name="Banfield J.F."/>
        </authorList>
    </citation>
    <scope>NUCLEOTIDE SEQUENCE [LARGE SCALE GENOMIC DNA]</scope>
</reference>
<gene>
    <name evidence="1" type="ORF">A3J93_01905</name>
</gene>
<organism evidence="1 2">
    <name type="scientific">Candidatus Magasanikbacteria bacterium RIFOXYC2_FULL_42_28</name>
    <dbReference type="NCBI Taxonomy" id="1798704"/>
    <lineage>
        <taxon>Bacteria</taxon>
        <taxon>Candidatus Magasanikiibacteriota</taxon>
    </lineage>
</organism>
<dbReference type="EMBL" id="MFQZ01000001">
    <property type="protein sequence ID" value="OGH88823.1"/>
    <property type="molecule type" value="Genomic_DNA"/>
</dbReference>
<comment type="caution">
    <text evidence="1">The sequence shown here is derived from an EMBL/GenBank/DDBJ whole genome shotgun (WGS) entry which is preliminary data.</text>
</comment>
<name>A0A1F6NYM2_9BACT</name>
<dbReference type="Proteomes" id="UP000177907">
    <property type="component" value="Unassembled WGS sequence"/>
</dbReference>
<proteinExistence type="predicted"/>
<evidence type="ECO:0000313" key="1">
    <source>
        <dbReference type="EMBL" id="OGH88823.1"/>
    </source>
</evidence>
<protein>
    <submittedName>
        <fullName evidence="1">Uncharacterized protein</fullName>
    </submittedName>
</protein>
<accession>A0A1F6NYM2</accession>
<sequence length="92" mass="10647">MISYILTGYLFIPFLWKNSSGIAQYWLILGLRKNGLTGKIKKQKYELERTTLFMHQQTVRPLSLAGFVFPRRRAVGDFWDGLVVWGGFISGF</sequence>
<dbReference type="STRING" id="1798704.A3J93_01905"/>
<evidence type="ECO:0000313" key="2">
    <source>
        <dbReference type="Proteomes" id="UP000177907"/>
    </source>
</evidence>
<dbReference type="AlphaFoldDB" id="A0A1F6NYM2"/>